<dbReference type="InterPro" id="IPR001695">
    <property type="entry name" value="Lysyl_oxidase"/>
</dbReference>
<keyword evidence="1" id="KW-0645">Protease</keyword>
<dbReference type="GO" id="GO:0006508">
    <property type="term" value="P:proteolysis"/>
    <property type="evidence" value="ECO:0007669"/>
    <property type="project" value="UniProtKB-KW"/>
</dbReference>
<dbReference type="Pfam" id="PF01186">
    <property type="entry name" value="Lysyl_oxidase"/>
    <property type="match status" value="1"/>
</dbReference>
<feature type="domain" description="P/Homo B" evidence="4">
    <location>
        <begin position="15"/>
        <end position="169"/>
    </location>
</feature>
<dbReference type="STRING" id="266749.SAMN05421876_101115"/>
<comment type="caution">
    <text evidence="5">The sequence shown here is derived from an EMBL/GenBank/DDBJ whole genome shotgun (WGS) entry which is preliminary data.</text>
</comment>
<keyword evidence="6" id="KW-1185">Reference proteome</keyword>
<dbReference type="Gene3D" id="2.60.120.260">
    <property type="entry name" value="Galactose-binding domain-like"/>
    <property type="match status" value="1"/>
</dbReference>
<dbReference type="GO" id="GO:0005507">
    <property type="term" value="F:copper ion binding"/>
    <property type="evidence" value="ECO:0007669"/>
    <property type="project" value="InterPro"/>
</dbReference>
<dbReference type="GO" id="GO:0016641">
    <property type="term" value="F:oxidoreductase activity, acting on the CH-NH2 group of donors, oxygen as acceptor"/>
    <property type="evidence" value="ECO:0007669"/>
    <property type="project" value="InterPro"/>
</dbReference>
<dbReference type="EMBL" id="JSYL01000001">
    <property type="protein sequence ID" value="KIA90798.1"/>
    <property type="molecule type" value="Genomic_DNA"/>
</dbReference>
<keyword evidence="3" id="KW-0732">Signal</keyword>
<evidence type="ECO:0000259" key="4">
    <source>
        <dbReference type="PROSITE" id="PS51829"/>
    </source>
</evidence>
<name>A0A0C1FG75_9FLAO</name>
<feature type="signal peptide" evidence="3">
    <location>
        <begin position="1"/>
        <end position="17"/>
    </location>
</feature>
<dbReference type="InterPro" id="IPR002884">
    <property type="entry name" value="P_dom"/>
</dbReference>
<dbReference type="Proteomes" id="UP000031473">
    <property type="component" value="Unassembled WGS sequence"/>
</dbReference>
<dbReference type="Pfam" id="PF01483">
    <property type="entry name" value="P_proprotein"/>
    <property type="match status" value="1"/>
</dbReference>
<reference evidence="5 6" key="1">
    <citation type="submission" date="2014-10" db="EMBL/GenBank/DDBJ databases">
        <title>Kaistella jeonii genome.</title>
        <authorList>
            <person name="Clayton J.T."/>
            <person name="Newman J.D."/>
        </authorList>
    </citation>
    <scope>NUCLEOTIDE SEQUENCE [LARGE SCALE GENOMIC DNA]</scope>
    <source>
        <strain evidence="5 6">DSM 17048</strain>
    </source>
</reference>
<dbReference type="SUPFAM" id="SSF49785">
    <property type="entry name" value="Galactose-binding domain-like"/>
    <property type="match status" value="1"/>
</dbReference>
<evidence type="ECO:0000256" key="3">
    <source>
        <dbReference type="SAM" id="SignalP"/>
    </source>
</evidence>
<accession>A0A0C1FG75</accession>
<evidence type="ECO:0000256" key="2">
    <source>
        <dbReference type="ARBA" id="ARBA00022801"/>
    </source>
</evidence>
<dbReference type="InterPro" id="IPR008979">
    <property type="entry name" value="Galactose-bd-like_sf"/>
</dbReference>
<feature type="chain" id="PRO_5002132342" description="P/Homo B domain-containing protein" evidence="3">
    <location>
        <begin position="18"/>
        <end position="426"/>
    </location>
</feature>
<evidence type="ECO:0000313" key="6">
    <source>
        <dbReference type="Proteomes" id="UP000031473"/>
    </source>
</evidence>
<dbReference type="GO" id="GO:0004252">
    <property type="term" value="F:serine-type endopeptidase activity"/>
    <property type="evidence" value="ECO:0007669"/>
    <property type="project" value="InterPro"/>
</dbReference>
<gene>
    <name evidence="5" type="ORF">OA86_02025</name>
</gene>
<dbReference type="AlphaFoldDB" id="A0A0C1FG75"/>
<protein>
    <recommendedName>
        <fullName evidence="4">P/Homo B domain-containing protein</fullName>
    </recommendedName>
</protein>
<evidence type="ECO:0000313" key="5">
    <source>
        <dbReference type="EMBL" id="KIA90798.1"/>
    </source>
</evidence>
<proteinExistence type="predicted"/>
<evidence type="ECO:0000256" key="1">
    <source>
        <dbReference type="ARBA" id="ARBA00022670"/>
    </source>
</evidence>
<sequence length="426" mass="48690">MSVYVFFSLIISSTINAQTFTAKNVELYDNFREVFTQEIPVEVSGLPINIDGIFGLESVEITLHHNRTSDLKIQLQAPDGTTSWVTNRNGGLIGKNYIATKFSQFGKDGIINTAKNPFTGNFIPDGQFAYFNNNQNPNGTWKVLIEDLKPEEKGFLDEVQITFGKNPAIIKKRNICSFATPEFCLNNGKNIELLPDLVIVPNFTKTQFQEFSNDDEHFHSQLKISVAIANIGLGPLEVFPDTLGMKINKPAFDKSDKRFPLFQKIYSLKDKNFSSVNKKSGTIYYEKLPGHEHYHVDDWIEMRLVKFEKNKKIIVAKGAKVSYCLFTNGMLYEKDKNSIIDNKQYGNDLKNYGLGDYPSCELMKQGIAVGGYDYYGLMYEGQFLQLPKYMKNGDYILEIEIDPDHKYYESNRKNNLFSMPIKIEKQ</sequence>
<dbReference type="PROSITE" id="PS51829">
    <property type="entry name" value="P_HOMO_B"/>
    <property type="match status" value="1"/>
</dbReference>
<keyword evidence="2" id="KW-0378">Hydrolase</keyword>
<organism evidence="5 6">
    <name type="scientific">Kaistella jeonii</name>
    <dbReference type="NCBI Taxonomy" id="266749"/>
    <lineage>
        <taxon>Bacteria</taxon>
        <taxon>Pseudomonadati</taxon>
        <taxon>Bacteroidota</taxon>
        <taxon>Flavobacteriia</taxon>
        <taxon>Flavobacteriales</taxon>
        <taxon>Weeksellaceae</taxon>
        <taxon>Chryseobacterium group</taxon>
        <taxon>Kaistella</taxon>
    </lineage>
</organism>